<name>A0A915D2K4_9BILA</name>
<sequence length="81" mass="9072">MAALTAAHVKNISVVEAMSREIANGKGSVLQKFRRALKIRDERVVNALIAKLPFADLCQTTIGELSMLPEDIEKKVYQRFK</sequence>
<dbReference type="Proteomes" id="UP000887574">
    <property type="component" value="Unplaced"/>
</dbReference>
<accession>A0A915D2K4</accession>
<protein>
    <submittedName>
        <fullName evidence="2">Uncharacterized protein</fullName>
    </submittedName>
</protein>
<reference evidence="2" key="1">
    <citation type="submission" date="2022-11" db="UniProtKB">
        <authorList>
            <consortium name="WormBaseParasite"/>
        </authorList>
    </citation>
    <scope>IDENTIFICATION</scope>
</reference>
<evidence type="ECO:0000313" key="2">
    <source>
        <dbReference type="WBParaSite" id="jg1472"/>
    </source>
</evidence>
<proteinExistence type="predicted"/>
<evidence type="ECO:0000313" key="1">
    <source>
        <dbReference type="Proteomes" id="UP000887574"/>
    </source>
</evidence>
<keyword evidence="1" id="KW-1185">Reference proteome</keyword>
<organism evidence="1 2">
    <name type="scientific">Ditylenchus dipsaci</name>
    <dbReference type="NCBI Taxonomy" id="166011"/>
    <lineage>
        <taxon>Eukaryota</taxon>
        <taxon>Metazoa</taxon>
        <taxon>Ecdysozoa</taxon>
        <taxon>Nematoda</taxon>
        <taxon>Chromadorea</taxon>
        <taxon>Rhabditida</taxon>
        <taxon>Tylenchina</taxon>
        <taxon>Tylenchomorpha</taxon>
        <taxon>Sphaerularioidea</taxon>
        <taxon>Anguinidae</taxon>
        <taxon>Anguininae</taxon>
        <taxon>Ditylenchus</taxon>
    </lineage>
</organism>
<dbReference type="WBParaSite" id="jg1472">
    <property type="protein sequence ID" value="jg1472"/>
    <property type="gene ID" value="jg1472"/>
</dbReference>
<dbReference type="AlphaFoldDB" id="A0A915D2K4"/>